<feature type="transmembrane region" description="Helical" evidence="2">
    <location>
        <begin position="213"/>
        <end position="233"/>
    </location>
</feature>
<dbReference type="Proteomes" id="UP000053342">
    <property type="component" value="Unassembled WGS sequence"/>
</dbReference>
<evidence type="ECO:0000313" key="4">
    <source>
        <dbReference type="EMBL" id="KIW43229.1"/>
    </source>
</evidence>
<dbReference type="HOGENOM" id="CLU_767334_0_0_1"/>
<dbReference type="AlphaFoldDB" id="A0A0D2E5Y9"/>
<evidence type="ECO:0000313" key="5">
    <source>
        <dbReference type="Proteomes" id="UP000053342"/>
    </source>
</evidence>
<keyword evidence="2" id="KW-0472">Membrane</keyword>
<keyword evidence="3" id="KW-0732">Signal</keyword>
<dbReference type="GeneID" id="27356426"/>
<dbReference type="EMBL" id="KN847335">
    <property type="protein sequence ID" value="KIW43229.1"/>
    <property type="molecule type" value="Genomic_DNA"/>
</dbReference>
<keyword evidence="2" id="KW-1133">Transmembrane helix</keyword>
<evidence type="ECO:0000256" key="3">
    <source>
        <dbReference type="SAM" id="SignalP"/>
    </source>
</evidence>
<feature type="signal peptide" evidence="3">
    <location>
        <begin position="1"/>
        <end position="22"/>
    </location>
</feature>
<feature type="region of interest" description="Disordered" evidence="1">
    <location>
        <begin position="114"/>
        <end position="153"/>
    </location>
</feature>
<sequence>MMSPLTEIALWALAFGISFSNALPSVPVATDPIVTTSTITTAVPSLVTIYSIIPATDDSNALSTITTTINGQEVITISSGSVVAGSSTSTIVSTLTVTTTEVVVSTIGYSTVFGPDPEPTATPASTPATIPNSAAPTTPINDPATTSVPLGTSTTVSNEIVSSSGASTTKGAIETARVTSSTSSSALAAVATASGSSASSASSSPSLSSGAKAGIGVGVVIGVIGLIVISFFLGQRYSRRRRNEAISHSHTDSGGPDQEKDVFLAGRPYEETNPDQYAGGSTSGKHQSSPATTEVGSTSPGTKFADVPSPAVSSYHSPGGELSALPPLKDDDMYVGVPSYMSGSKRWSMKEYET</sequence>
<reference evidence="4 5" key="1">
    <citation type="submission" date="2015-01" db="EMBL/GenBank/DDBJ databases">
        <title>The Genome Sequence of Exophiala oligosperma CBS72588.</title>
        <authorList>
            <consortium name="The Broad Institute Genomics Platform"/>
            <person name="Cuomo C."/>
            <person name="de Hoog S."/>
            <person name="Gorbushina A."/>
            <person name="Stielow B."/>
            <person name="Teixiera M."/>
            <person name="Abouelleil A."/>
            <person name="Chapman S.B."/>
            <person name="Priest M."/>
            <person name="Young S.K."/>
            <person name="Wortman J."/>
            <person name="Nusbaum C."/>
            <person name="Birren B."/>
        </authorList>
    </citation>
    <scope>NUCLEOTIDE SEQUENCE [LARGE SCALE GENOMIC DNA]</scope>
    <source>
        <strain evidence="4 5">CBS 72588</strain>
    </source>
</reference>
<evidence type="ECO:0008006" key="6">
    <source>
        <dbReference type="Google" id="ProtNLM"/>
    </source>
</evidence>
<dbReference type="STRING" id="215243.A0A0D2E5Y9"/>
<protein>
    <recommendedName>
        <fullName evidence="6">Mid2 domain-containing protein</fullName>
    </recommendedName>
</protein>
<feature type="chain" id="PRO_5002256427" description="Mid2 domain-containing protein" evidence="3">
    <location>
        <begin position="23"/>
        <end position="354"/>
    </location>
</feature>
<name>A0A0D2E5Y9_9EURO</name>
<dbReference type="VEuPathDB" id="FungiDB:PV06_04352"/>
<organism evidence="4 5">
    <name type="scientific">Exophiala oligosperma</name>
    <dbReference type="NCBI Taxonomy" id="215243"/>
    <lineage>
        <taxon>Eukaryota</taxon>
        <taxon>Fungi</taxon>
        <taxon>Dikarya</taxon>
        <taxon>Ascomycota</taxon>
        <taxon>Pezizomycotina</taxon>
        <taxon>Eurotiomycetes</taxon>
        <taxon>Chaetothyriomycetidae</taxon>
        <taxon>Chaetothyriales</taxon>
        <taxon>Herpotrichiellaceae</taxon>
        <taxon>Exophiala</taxon>
    </lineage>
</organism>
<proteinExistence type="predicted"/>
<evidence type="ECO:0000256" key="2">
    <source>
        <dbReference type="SAM" id="Phobius"/>
    </source>
</evidence>
<accession>A0A0D2E5Y9</accession>
<gene>
    <name evidence="4" type="ORF">PV06_04352</name>
</gene>
<dbReference type="RefSeq" id="XP_016263445.1">
    <property type="nucleotide sequence ID" value="XM_016405239.1"/>
</dbReference>
<feature type="compositionally biased region" description="Low complexity" evidence="1">
    <location>
        <begin position="119"/>
        <end position="140"/>
    </location>
</feature>
<keyword evidence="5" id="KW-1185">Reference proteome</keyword>
<keyword evidence="2" id="KW-0812">Transmembrane</keyword>
<feature type="region of interest" description="Disordered" evidence="1">
    <location>
        <begin position="269"/>
        <end position="332"/>
    </location>
</feature>
<dbReference type="OrthoDB" id="4160919at2759"/>
<feature type="compositionally biased region" description="Polar residues" evidence="1">
    <location>
        <begin position="143"/>
        <end position="153"/>
    </location>
</feature>
<evidence type="ECO:0000256" key="1">
    <source>
        <dbReference type="SAM" id="MobiDB-lite"/>
    </source>
</evidence>
<feature type="compositionally biased region" description="Polar residues" evidence="1">
    <location>
        <begin position="279"/>
        <end position="301"/>
    </location>
</feature>